<dbReference type="Pfam" id="PF07885">
    <property type="entry name" value="Ion_trans_2"/>
    <property type="match status" value="1"/>
</dbReference>
<keyword evidence="1" id="KW-0812">Transmembrane</keyword>
<dbReference type="InterPro" id="IPR013099">
    <property type="entry name" value="K_chnl_dom"/>
</dbReference>
<dbReference type="SUPFAM" id="SSF81324">
    <property type="entry name" value="Voltage-gated potassium channels"/>
    <property type="match status" value="1"/>
</dbReference>
<dbReference type="STRING" id="1122124.GCA_000423165_01511"/>
<keyword evidence="1" id="KW-0472">Membrane</keyword>
<dbReference type="Proteomes" id="UP000287022">
    <property type="component" value="Unassembled WGS sequence"/>
</dbReference>
<comment type="caution">
    <text evidence="3">The sequence shown here is derived from an EMBL/GenBank/DDBJ whole genome shotgun (WGS) entry which is preliminary data.</text>
</comment>
<gene>
    <name evidence="3" type="ORF">CWI80_08185</name>
</gene>
<dbReference type="EMBL" id="PIQE01000002">
    <property type="protein sequence ID" value="RUO72519.1"/>
    <property type="molecule type" value="Genomic_DNA"/>
</dbReference>
<keyword evidence="3" id="KW-0407">Ion channel</keyword>
<name>A0A432Z3T7_9GAMM</name>
<dbReference type="AlphaFoldDB" id="A0A432Z3T7"/>
<feature type="transmembrane region" description="Helical" evidence="1">
    <location>
        <begin position="131"/>
        <end position="153"/>
    </location>
</feature>
<dbReference type="RefSeq" id="WP_051206861.1">
    <property type="nucleotide sequence ID" value="NZ_PIQE01000002.1"/>
</dbReference>
<accession>A0A432Z3T7</accession>
<proteinExistence type="predicted"/>
<reference evidence="4" key="1">
    <citation type="journal article" date="2018" name="Front. Microbiol.">
        <title>Genome-Based Analysis Reveals the Taxonomy and Diversity of the Family Idiomarinaceae.</title>
        <authorList>
            <person name="Liu Y."/>
            <person name="Lai Q."/>
            <person name="Shao Z."/>
        </authorList>
    </citation>
    <scope>NUCLEOTIDE SEQUENCE [LARGE SCALE GENOMIC DNA]</scope>
    <source>
        <strain evidence="4">c121</strain>
    </source>
</reference>
<keyword evidence="3" id="KW-0406">Ion transport</keyword>
<evidence type="ECO:0000313" key="4">
    <source>
        <dbReference type="Proteomes" id="UP000287022"/>
    </source>
</evidence>
<evidence type="ECO:0000259" key="2">
    <source>
        <dbReference type="Pfam" id="PF07885"/>
    </source>
</evidence>
<protein>
    <submittedName>
        <fullName evidence="3">Two pore domain potassium channel family protein</fullName>
    </submittedName>
</protein>
<keyword evidence="1" id="KW-1133">Transmembrane helix</keyword>
<feature type="transmembrane region" description="Helical" evidence="1">
    <location>
        <begin position="69"/>
        <end position="90"/>
    </location>
</feature>
<dbReference type="GO" id="GO:0034220">
    <property type="term" value="P:monoatomic ion transmembrane transport"/>
    <property type="evidence" value="ECO:0007669"/>
    <property type="project" value="UniProtKB-KW"/>
</dbReference>
<sequence>MPSTLAKSLDMIWTVIIFIIVPIVYTALLFIEEIEINLWVTVFFISTVFVTSLWNVFNDVNNEHFGFQLSKMVLSIYVTLFAFAALYQRAGLMHYGEISHEPIDALYFSIVTWTTLGYGDFHPVESLRLLAAFQALLGTLFIPLLIAALLFSVQEKAREKIRASHRK</sequence>
<organism evidence="3 4">
    <name type="scientific">Pseudidiomarina sediminum</name>
    <dbReference type="NCBI Taxonomy" id="431675"/>
    <lineage>
        <taxon>Bacteria</taxon>
        <taxon>Pseudomonadati</taxon>
        <taxon>Pseudomonadota</taxon>
        <taxon>Gammaproteobacteria</taxon>
        <taxon>Alteromonadales</taxon>
        <taxon>Idiomarinaceae</taxon>
        <taxon>Pseudidiomarina</taxon>
    </lineage>
</organism>
<evidence type="ECO:0000256" key="1">
    <source>
        <dbReference type="SAM" id="Phobius"/>
    </source>
</evidence>
<dbReference type="Gene3D" id="1.10.287.70">
    <property type="match status" value="1"/>
</dbReference>
<keyword evidence="4" id="KW-1185">Reference proteome</keyword>
<feature type="transmembrane region" description="Helical" evidence="1">
    <location>
        <begin position="12"/>
        <end position="31"/>
    </location>
</feature>
<evidence type="ECO:0000313" key="3">
    <source>
        <dbReference type="EMBL" id="RUO72519.1"/>
    </source>
</evidence>
<feature type="transmembrane region" description="Helical" evidence="1">
    <location>
        <begin position="38"/>
        <end position="57"/>
    </location>
</feature>
<feature type="domain" description="Potassium channel" evidence="2">
    <location>
        <begin position="78"/>
        <end position="149"/>
    </location>
</feature>
<keyword evidence="3" id="KW-0813">Transport</keyword>